<dbReference type="EMBL" id="SZYD01000294">
    <property type="protein sequence ID" value="KAD1963340.1"/>
    <property type="molecule type" value="Genomic_DNA"/>
</dbReference>
<proteinExistence type="predicted"/>
<dbReference type="AlphaFoldDB" id="A0A5N6LIS6"/>
<reference evidence="1 2" key="1">
    <citation type="submission" date="2019-05" db="EMBL/GenBank/DDBJ databases">
        <title>Mikania micrantha, genome provides insights into the molecular mechanism of rapid growth.</title>
        <authorList>
            <person name="Liu B."/>
        </authorList>
    </citation>
    <scope>NUCLEOTIDE SEQUENCE [LARGE SCALE GENOMIC DNA]</scope>
    <source>
        <strain evidence="1">NLD-2019</strain>
        <tissue evidence="1">Leaf</tissue>
    </source>
</reference>
<organism evidence="1 2">
    <name type="scientific">Mikania micrantha</name>
    <name type="common">bitter vine</name>
    <dbReference type="NCBI Taxonomy" id="192012"/>
    <lineage>
        <taxon>Eukaryota</taxon>
        <taxon>Viridiplantae</taxon>
        <taxon>Streptophyta</taxon>
        <taxon>Embryophyta</taxon>
        <taxon>Tracheophyta</taxon>
        <taxon>Spermatophyta</taxon>
        <taxon>Magnoliopsida</taxon>
        <taxon>eudicotyledons</taxon>
        <taxon>Gunneridae</taxon>
        <taxon>Pentapetalae</taxon>
        <taxon>asterids</taxon>
        <taxon>campanulids</taxon>
        <taxon>Asterales</taxon>
        <taxon>Asteraceae</taxon>
        <taxon>Asteroideae</taxon>
        <taxon>Heliantheae alliance</taxon>
        <taxon>Eupatorieae</taxon>
        <taxon>Mikania</taxon>
    </lineage>
</organism>
<name>A0A5N6LIS6_9ASTR</name>
<evidence type="ECO:0000313" key="1">
    <source>
        <dbReference type="EMBL" id="KAD1963340.1"/>
    </source>
</evidence>
<comment type="caution">
    <text evidence="1">The sequence shown here is derived from an EMBL/GenBank/DDBJ whole genome shotgun (WGS) entry which is preliminary data.</text>
</comment>
<evidence type="ECO:0000313" key="2">
    <source>
        <dbReference type="Proteomes" id="UP000326396"/>
    </source>
</evidence>
<accession>A0A5N6LIS6</accession>
<sequence>MVGIFLHQPRTTRSSHLRYGASWLLPYFPSRDAVRSGVGCNGKLLSGFFTVGWCSAKGLLGDSQTVARRWRSSVQPKGVKKVAVYDEKKSGEGSRWLGNSSFVRKMLESWSGQGLEKKGKDSELTRQHKSVGSNELVEYQEGWSTKI</sequence>
<dbReference type="Proteomes" id="UP000326396">
    <property type="component" value="Unassembled WGS sequence"/>
</dbReference>
<keyword evidence="2" id="KW-1185">Reference proteome</keyword>
<protein>
    <submittedName>
        <fullName evidence="1">Uncharacterized protein</fullName>
    </submittedName>
</protein>
<gene>
    <name evidence="1" type="ORF">E3N88_42098</name>
</gene>